<feature type="domain" description="DUF4352" evidence="3">
    <location>
        <begin position="67"/>
        <end position="181"/>
    </location>
</feature>
<evidence type="ECO:0000259" key="3">
    <source>
        <dbReference type="Pfam" id="PF11611"/>
    </source>
</evidence>
<accession>A0ABS4H886</accession>
<evidence type="ECO:0000313" key="4">
    <source>
        <dbReference type="EMBL" id="MBP1947121.1"/>
    </source>
</evidence>
<reference evidence="4 5" key="1">
    <citation type="submission" date="2021-03" db="EMBL/GenBank/DDBJ databases">
        <title>Genomic Encyclopedia of Type Strains, Phase IV (KMG-IV): sequencing the most valuable type-strain genomes for metagenomic binning, comparative biology and taxonomic classification.</title>
        <authorList>
            <person name="Goeker M."/>
        </authorList>
    </citation>
    <scope>NUCLEOTIDE SEQUENCE [LARGE SCALE GENOMIC DNA]</scope>
    <source>
        <strain evidence="4 5">DSM 21085</strain>
    </source>
</reference>
<feature type="region of interest" description="Disordered" evidence="2">
    <location>
        <begin position="30"/>
        <end position="67"/>
    </location>
</feature>
<gene>
    <name evidence="4" type="ORF">J2Z82_000044</name>
</gene>
<feature type="compositionally biased region" description="Basic and acidic residues" evidence="2">
    <location>
        <begin position="52"/>
        <end position="63"/>
    </location>
</feature>
<evidence type="ECO:0000313" key="5">
    <source>
        <dbReference type="Proteomes" id="UP001519328"/>
    </source>
</evidence>
<dbReference type="InterPro" id="IPR029050">
    <property type="entry name" value="Immunoprotect_excell_Ig-like"/>
</dbReference>
<dbReference type="Proteomes" id="UP001519328">
    <property type="component" value="Unassembled WGS sequence"/>
</dbReference>
<evidence type="ECO:0000256" key="1">
    <source>
        <dbReference type="ARBA" id="ARBA00022729"/>
    </source>
</evidence>
<evidence type="ECO:0000256" key="2">
    <source>
        <dbReference type="SAM" id="MobiDB-lite"/>
    </source>
</evidence>
<dbReference type="Gene3D" id="2.60.40.1240">
    <property type="match status" value="1"/>
</dbReference>
<organism evidence="4 5">
    <name type="scientific">Virgibacillus litoralis</name>
    <dbReference type="NCBI Taxonomy" id="578221"/>
    <lineage>
        <taxon>Bacteria</taxon>
        <taxon>Bacillati</taxon>
        <taxon>Bacillota</taxon>
        <taxon>Bacilli</taxon>
        <taxon>Bacillales</taxon>
        <taxon>Bacillaceae</taxon>
        <taxon>Virgibacillus</taxon>
    </lineage>
</organism>
<dbReference type="RefSeq" id="WP_209478789.1">
    <property type="nucleotide sequence ID" value="NZ_JAGGKK010000001.1"/>
</dbReference>
<dbReference type="EMBL" id="JAGGKK010000001">
    <property type="protein sequence ID" value="MBP1947121.1"/>
    <property type="molecule type" value="Genomic_DNA"/>
</dbReference>
<name>A0ABS4H886_9BACI</name>
<sequence>MKKLFTGCLTAIGAVVVLGIIIALFSGGDDSPDTASGDSGDANQEETSDNNGQEKDKKEEGQVKKAGVGETATVANVGFTVDNVKTTGEIDSGNEFVENATTSGKFVILDVTVKNDQKEPLTIDSSYFKIKSADGTTYEPITDGQVMMAMSDSMGDFFLTQINPGLSKSGKVVFEVSKDLKLKDSVLHSQTGFFGTESIEISLK</sequence>
<comment type="caution">
    <text evidence="4">The sequence shown here is derived from an EMBL/GenBank/DDBJ whole genome shotgun (WGS) entry which is preliminary data.</text>
</comment>
<proteinExistence type="predicted"/>
<keyword evidence="5" id="KW-1185">Reference proteome</keyword>
<dbReference type="Pfam" id="PF11611">
    <property type="entry name" value="DUF4352"/>
    <property type="match status" value="1"/>
</dbReference>
<protein>
    <recommendedName>
        <fullName evidence="3">DUF4352 domain-containing protein</fullName>
    </recommendedName>
</protein>
<dbReference type="InterPro" id="IPR029051">
    <property type="entry name" value="DUF4352"/>
</dbReference>
<keyword evidence="1" id="KW-0732">Signal</keyword>